<accession>A0A553PK92</accession>
<comment type="caution">
    <text evidence="2">The sequence shown here is derived from an EMBL/GenBank/DDBJ whole genome shotgun (WGS) entry which is preliminary data.</text>
</comment>
<keyword evidence="1" id="KW-1133">Transmembrane helix</keyword>
<dbReference type="SUPFAM" id="SSF50814">
    <property type="entry name" value="Lipocalins"/>
    <property type="match status" value="1"/>
</dbReference>
<organism evidence="2 3">
    <name type="scientific">Tigriopus californicus</name>
    <name type="common">Marine copepod</name>
    <dbReference type="NCBI Taxonomy" id="6832"/>
    <lineage>
        <taxon>Eukaryota</taxon>
        <taxon>Metazoa</taxon>
        <taxon>Ecdysozoa</taxon>
        <taxon>Arthropoda</taxon>
        <taxon>Crustacea</taxon>
        <taxon>Multicrustacea</taxon>
        <taxon>Hexanauplia</taxon>
        <taxon>Copepoda</taxon>
        <taxon>Harpacticoida</taxon>
        <taxon>Harpacticidae</taxon>
        <taxon>Tigriopus</taxon>
    </lineage>
</organism>
<dbReference type="Gene3D" id="2.40.128.20">
    <property type="match status" value="1"/>
</dbReference>
<dbReference type="InterPro" id="IPR012674">
    <property type="entry name" value="Calycin"/>
</dbReference>
<keyword evidence="1" id="KW-0812">Transmembrane</keyword>
<reference evidence="2 3" key="1">
    <citation type="journal article" date="2018" name="Nat. Ecol. Evol.">
        <title>Genomic signatures of mitonuclear coevolution across populations of Tigriopus californicus.</title>
        <authorList>
            <person name="Barreto F.S."/>
            <person name="Watson E.T."/>
            <person name="Lima T.G."/>
            <person name="Willett C.S."/>
            <person name="Edmands S."/>
            <person name="Li W."/>
            <person name="Burton R.S."/>
        </authorList>
    </citation>
    <scope>NUCLEOTIDE SEQUENCE [LARGE SCALE GENOMIC DNA]</scope>
    <source>
        <strain evidence="2 3">San Diego</strain>
    </source>
</reference>
<sequence>MKVSMEGQSNGDKVLLIETEGEPDALEERQSFPKVSPSTSVLVTSKKSIYLVVSGILVGLCIFMIGYEVRQVDQTLLSLSYDGRYVMEQHGPNFDEYLRSLHIPQYLFEMIKSSQELVEIQTPLNPNTDKWKIKFSNEFAVHILNFHLDQAFNVTYYNDHNYVTYSCSIPSKFTLKCTSQDIKRDWNIDSTMIFSPYGYSNYMTNINKAVTTSKMYRRLKDGETVDLEANTGNVPDKNQVDVEYNMEAFE</sequence>
<dbReference type="EMBL" id="VCGU01000003">
    <property type="protein sequence ID" value="TRY78105.1"/>
    <property type="molecule type" value="Genomic_DNA"/>
</dbReference>
<feature type="transmembrane region" description="Helical" evidence="1">
    <location>
        <begin position="48"/>
        <end position="67"/>
    </location>
</feature>
<dbReference type="Proteomes" id="UP000318571">
    <property type="component" value="Chromosome 11"/>
</dbReference>
<keyword evidence="3" id="KW-1185">Reference proteome</keyword>
<protein>
    <submittedName>
        <fullName evidence="2">Uncharacterized protein</fullName>
    </submittedName>
</protein>
<evidence type="ECO:0000313" key="2">
    <source>
        <dbReference type="EMBL" id="TRY78105.1"/>
    </source>
</evidence>
<gene>
    <name evidence="2" type="ORF">TCAL_12854</name>
</gene>
<evidence type="ECO:0000256" key="1">
    <source>
        <dbReference type="SAM" id="Phobius"/>
    </source>
</evidence>
<name>A0A553PK92_TIGCA</name>
<dbReference type="AlphaFoldDB" id="A0A553PK92"/>
<keyword evidence="1" id="KW-0472">Membrane</keyword>
<evidence type="ECO:0000313" key="3">
    <source>
        <dbReference type="Proteomes" id="UP000318571"/>
    </source>
</evidence>
<proteinExistence type="predicted"/>